<dbReference type="AlphaFoldDB" id="N1PJ33"/>
<evidence type="ECO:0000256" key="9">
    <source>
        <dbReference type="ARBA" id="ARBA00022771"/>
    </source>
</evidence>
<keyword evidence="13 15" id="KW-0234">DNA repair</keyword>
<dbReference type="InterPro" id="IPR013083">
    <property type="entry name" value="Znf_RING/FYVE/PHD"/>
</dbReference>
<keyword evidence="12 15" id="KW-0233">DNA recombination</keyword>
<dbReference type="OrthoDB" id="185455at2759"/>
<evidence type="ECO:0000256" key="8">
    <source>
        <dbReference type="ARBA" id="ARBA00022763"/>
    </source>
</evidence>
<dbReference type="HOGENOM" id="CLU_045153_0_0_1"/>
<feature type="non-terminal residue" evidence="18">
    <location>
        <position position="319"/>
    </location>
</feature>
<feature type="compositionally biased region" description="Polar residues" evidence="16">
    <location>
        <begin position="292"/>
        <end position="305"/>
    </location>
</feature>
<dbReference type="Gene3D" id="3.30.40.10">
    <property type="entry name" value="Zinc/RING finger domain, C3HC4 (zinc finger)"/>
    <property type="match status" value="1"/>
</dbReference>
<evidence type="ECO:0000259" key="17">
    <source>
        <dbReference type="Pfam" id="PF08746"/>
    </source>
</evidence>
<keyword evidence="8 15" id="KW-0227">DNA damage</keyword>
<dbReference type="CDD" id="cd16493">
    <property type="entry name" value="RING-CH-C4HC3_NSE1"/>
    <property type="match status" value="1"/>
</dbReference>
<keyword evidence="7 15" id="KW-0479">Metal-binding</keyword>
<dbReference type="PANTHER" id="PTHR20973">
    <property type="entry name" value="NON-SMC ELEMENT 1-RELATED"/>
    <property type="match status" value="1"/>
</dbReference>
<comment type="subunit">
    <text evidence="15">Component of the Smc5-Smc6 complex.</text>
</comment>
<dbReference type="GO" id="GO:0000724">
    <property type="term" value="P:double-strand break repair via homologous recombination"/>
    <property type="evidence" value="ECO:0007669"/>
    <property type="project" value="TreeGrafter"/>
</dbReference>
<evidence type="ECO:0000256" key="15">
    <source>
        <dbReference type="RuleBase" id="RU368018"/>
    </source>
</evidence>
<evidence type="ECO:0000256" key="6">
    <source>
        <dbReference type="ARBA" id="ARBA00022679"/>
    </source>
</evidence>
<dbReference type="Gene3D" id="3.90.1150.220">
    <property type="match status" value="1"/>
</dbReference>
<evidence type="ECO:0000256" key="16">
    <source>
        <dbReference type="SAM" id="MobiDB-lite"/>
    </source>
</evidence>
<reference evidence="19" key="1">
    <citation type="journal article" date="2012" name="PLoS Genet.">
        <title>The genomes of the fungal plant pathogens Cladosporium fulvum and Dothistroma septosporum reveal adaptation to different hosts and lifestyles but also signatures of common ancestry.</title>
        <authorList>
            <person name="de Wit P.J.G.M."/>
            <person name="van der Burgt A."/>
            <person name="Oekmen B."/>
            <person name="Stergiopoulos I."/>
            <person name="Abd-Elsalam K.A."/>
            <person name="Aerts A.L."/>
            <person name="Bahkali A.H."/>
            <person name="Beenen H.G."/>
            <person name="Chettri P."/>
            <person name="Cox M.P."/>
            <person name="Datema E."/>
            <person name="de Vries R.P."/>
            <person name="Dhillon B."/>
            <person name="Ganley A.R."/>
            <person name="Griffiths S.A."/>
            <person name="Guo Y."/>
            <person name="Hamelin R.C."/>
            <person name="Henrissat B."/>
            <person name="Kabir M.S."/>
            <person name="Jashni M.K."/>
            <person name="Kema G."/>
            <person name="Klaubauf S."/>
            <person name="Lapidus A."/>
            <person name="Levasseur A."/>
            <person name="Lindquist E."/>
            <person name="Mehrabi R."/>
            <person name="Ohm R.A."/>
            <person name="Owen T.J."/>
            <person name="Salamov A."/>
            <person name="Schwelm A."/>
            <person name="Schijlen E."/>
            <person name="Sun H."/>
            <person name="van den Burg H.A."/>
            <person name="van Ham R.C.H.J."/>
            <person name="Zhang S."/>
            <person name="Goodwin S.B."/>
            <person name="Grigoriev I.V."/>
            <person name="Collemare J."/>
            <person name="Bradshaw R.E."/>
        </authorList>
    </citation>
    <scope>NUCLEOTIDE SEQUENCE [LARGE SCALE GENOMIC DNA]</scope>
    <source>
        <strain evidence="19">NZE10 / CBS 128990</strain>
    </source>
</reference>
<feature type="region of interest" description="Disordered" evidence="16">
    <location>
        <begin position="266"/>
        <end position="319"/>
    </location>
</feature>
<evidence type="ECO:0000256" key="13">
    <source>
        <dbReference type="ARBA" id="ARBA00023204"/>
    </source>
</evidence>
<dbReference type="InterPro" id="IPR036388">
    <property type="entry name" value="WH-like_DNA-bd_sf"/>
</dbReference>
<evidence type="ECO:0000256" key="11">
    <source>
        <dbReference type="ARBA" id="ARBA00022833"/>
    </source>
</evidence>
<organism evidence="18 19">
    <name type="scientific">Dothistroma septosporum (strain NZE10 / CBS 128990)</name>
    <name type="common">Red band needle blight fungus</name>
    <name type="synonym">Mycosphaerella pini</name>
    <dbReference type="NCBI Taxonomy" id="675120"/>
    <lineage>
        <taxon>Eukaryota</taxon>
        <taxon>Fungi</taxon>
        <taxon>Dikarya</taxon>
        <taxon>Ascomycota</taxon>
        <taxon>Pezizomycotina</taxon>
        <taxon>Dothideomycetes</taxon>
        <taxon>Dothideomycetidae</taxon>
        <taxon>Mycosphaerellales</taxon>
        <taxon>Mycosphaerellaceae</taxon>
        <taxon>Dothistroma</taxon>
    </lineage>
</organism>
<keyword evidence="19" id="KW-1185">Reference proteome</keyword>
<name>N1PJ33_DOTSN</name>
<comment type="catalytic activity">
    <reaction evidence="1 15">
        <text>S-ubiquitinyl-[E2 ubiquitin-conjugating enzyme]-L-cysteine + [acceptor protein]-L-lysine = [E2 ubiquitin-conjugating enzyme]-L-cysteine + N(6)-ubiquitinyl-[acceptor protein]-L-lysine.</text>
        <dbReference type="EC" id="2.3.2.27"/>
    </reaction>
</comment>
<evidence type="ECO:0000256" key="10">
    <source>
        <dbReference type="ARBA" id="ARBA00022786"/>
    </source>
</evidence>
<comment type="similarity">
    <text evidence="3 15">Belongs to the NSE1 family.</text>
</comment>
<evidence type="ECO:0000256" key="2">
    <source>
        <dbReference type="ARBA" id="ARBA00004123"/>
    </source>
</evidence>
<dbReference type="SUPFAM" id="SSF57850">
    <property type="entry name" value="RING/U-box"/>
    <property type="match status" value="1"/>
</dbReference>
<keyword evidence="6 15" id="KW-0808">Transferase</keyword>
<dbReference type="InterPro" id="IPR011513">
    <property type="entry name" value="Nse1"/>
</dbReference>
<dbReference type="InterPro" id="IPR014857">
    <property type="entry name" value="Nse1_RING_C4HC3-type"/>
</dbReference>
<keyword evidence="14 15" id="KW-0539">Nucleus</keyword>
<feature type="non-terminal residue" evidence="18">
    <location>
        <position position="1"/>
    </location>
</feature>
<keyword evidence="11 15" id="KW-0862">Zinc</keyword>
<dbReference type="GO" id="GO:0005634">
    <property type="term" value="C:nucleus"/>
    <property type="evidence" value="ECO:0007669"/>
    <property type="project" value="UniProtKB-SubCell"/>
</dbReference>
<keyword evidence="10 15" id="KW-0833">Ubl conjugation pathway</keyword>
<gene>
    <name evidence="18" type="ORF">DOTSEDRAFT_93154</name>
</gene>
<sequence length="319" mass="35347">YNDTHRAYLQSLLACQTTTYEKSKPILSAILTAHDRPTAVEDITQEDFEAYISTLSDALSPFDLEIRSSLDQRSKVRIYALVNVASDAMTQMATVHTPDEIAFVKRVLDAMFETYNTGRGEVMAITGMQALKCAKVGTGDRREGAGGATQGGKAAELTITQAERTMEAMVEEGWFHLSRNGFYSLSQRGIMELRSWLREMYNEEPADDDEDEEVQHIRIKDCAACREIVTVGQRCPNLACNTRVHNGCSRNFLRIHRDQKCPSCKTEWKDAPPVGEKAARNVPNRGGGGRRSTNGTAASRRSSAGMNGHGDGEEDEEDE</sequence>
<comment type="subcellular location">
    <subcellularLocation>
        <location evidence="2 15">Nucleus</location>
    </subcellularLocation>
</comment>
<evidence type="ECO:0000256" key="7">
    <source>
        <dbReference type="ARBA" id="ARBA00022723"/>
    </source>
</evidence>
<evidence type="ECO:0000313" key="18">
    <source>
        <dbReference type="EMBL" id="EME41331.1"/>
    </source>
</evidence>
<dbReference type="EC" id="2.3.2.27" evidence="4 15"/>
<dbReference type="Proteomes" id="UP000016933">
    <property type="component" value="Unassembled WGS sequence"/>
</dbReference>
<dbReference type="GO" id="GO:0008270">
    <property type="term" value="F:zinc ion binding"/>
    <property type="evidence" value="ECO:0007669"/>
    <property type="project" value="UniProtKB-KW"/>
</dbReference>
<dbReference type="Pfam" id="PF07574">
    <property type="entry name" value="SMC_Nse1"/>
    <property type="match status" value="1"/>
</dbReference>
<feature type="domain" description="Non-structural maintenance of chromosomes element 1 RING C4HC3-type" evidence="17">
    <location>
        <begin position="222"/>
        <end position="264"/>
    </location>
</feature>
<evidence type="ECO:0000256" key="3">
    <source>
        <dbReference type="ARBA" id="ARBA00010258"/>
    </source>
</evidence>
<evidence type="ECO:0000256" key="12">
    <source>
        <dbReference type="ARBA" id="ARBA00023172"/>
    </source>
</evidence>
<protein>
    <recommendedName>
        <fullName evidence="5 15">Non-structural maintenance of chromosomes element 1 homolog</fullName>
        <ecNumber evidence="4 15">2.3.2.27</ecNumber>
    </recommendedName>
</protein>
<dbReference type="STRING" id="675120.N1PJ33"/>
<keyword evidence="9 15" id="KW-0863">Zinc-finger</keyword>
<dbReference type="GO" id="GO:0030915">
    <property type="term" value="C:Smc5-Smc6 complex"/>
    <property type="evidence" value="ECO:0007669"/>
    <property type="project" value="UniProtKB-UniRule"/>
</dbReference>
<dbReference type="Pfam" id="PF08746">
    <property type="entry name" value="zf-RING-like"/>
    <property type="match status" value="1"/>
</dbReference>
<evidence type="ECO:0000256" key="5">
    <source>
        <dbReference type="ARBA" id="ARBA00019422"/>
    </source>
</evidence>
<dbReference type="GO" id="GO:0061630">
    <property type="term" value="F:ubiquitin protein ligase activity"/>
    <property type="evidence" value="ECO:0007669"/>
    <property type="project" value="UniProtKB-EC"/>
</dbReference>
<dbReference type="eggNOG" id="KOG4718">
    <property type="taxonomic scope" value="Eukaryota"/>
</dbReference>
<dbReference type="OMA" id="WPGDKFV"/>
<dbReference type="Gene3D" id="1.10.10.10">
    <property type="entry name" value="Winged helix-like DNA-binding domain superfamily/Winged helix DNA-binding domain"/>
    <property type="match status" value="1"/>
</dbReference>
<comment type="function">
    <text evidence="15">Acts in a DNA repair pathway for removal of UV-induced DNA damage that is distinct from classical nucleotide excision repair and in repair of ionizing radiation damage. Functions in homologous recombination repair of DNA double strand breaks and in recovery of stalled replication forks.</text>
</comment>
<dbReference type="PANTHER" id="PTHR20973:SF0">
    <property type="entry name" value="NON-STRUCTURAL MAINTENANCE OF CHROMOSOMES ELEMENT 1 HOMOLOG"/>
    <property type="match status" value="1"/>
</dbReference>
<evidence type="ECO:0000256" key="14">
    <source>
        <dbReference type="ARBA" id="ARBA00023242"/>
    </source>
</evidence>
<evidence type="ECO:0000256" key="4">
    <source>
        <dbReference type="ARBA" id="ARBA00012483"/>
    </source>
</evidence>
<evidence type="ECO:0000313" key="19">
    <source>
        <dbReference type="Proteomes" id="UP000016933"/>
    </source>
</evidence>
<evidence type="ECO:0000256" key="1">
    <source>
        <dbReference type="ARBA" id="ARBA00000900"/>
    </source>
</evidence>
<reference evidence="18 19" key="2">
    <citation type="journal article" date="2012" name="PLoS Pathog.">
        <title>Diverse lifestyles and strategies of plant pathogenesis encoded in the genomes of eighteen Dothideomycetes fungi.</title>
        <authorList>
            <person name="Ohm R.A."/>
            <person name="Feau N."/>
            <person name="Henrissat B."/>
            <person name="Schoch C.L."/>
            <person name="Horwitz B.A."/>
            <person name="Barry K.W."/>
            <person name="Condon B.J."/>
            <person name="Copeland A.C."/>
            <person name="Dhillon B."/>
            <person name="Glaser F."/>
            <person name="Hesse C.N."/>
            <person name="Kosti I."/>
            <person name="LaButti K."/>
            <person name="Lindquist E.A."/>
            <person name="Lucas S."/>
            <person name="Salamov A.A."/>
            <person name="Bradshaw R.E."/>
            <person name="Ciuffetti L."/>
            <person name="Hamelin R.C."/>
            <person name="Kema G.H.J."/>
            <person name="Lawrence C."/>
            <person name="Scott J.A."/>
            <person name="Spatafora J.W."/>
            <person name="Turgeon B.G."/>
            <person name="de Wit P.J.G.M."/>
            <person name="Zhong S."/>
            <person name="Goodwin S.B."/>
            <person name="Grigoriev I.V."/>
        </authorList>
    </citation>
    <scope>NUCLEOTIDE SEQUENCE [LARGE SCALE GENOMIC DNA]</scope>
    <source>
        <strain evidence="19">NZE10 / CBS 128990</strain>
    </source>
</reference>
<accession>N1PJ33</accession>
<dbReference type="EMBL" id="KB446542">
    <property type="protein sequence ID" value="EME41331.1"/>
    <property type="molecule type" value="Genomic_DNA"/>
</dbReference>
<proteinExistence type="inferred from homology"/>